<keyword evidence="2" id="KW-0812">Transmembrane</keyword>
<evidence type="ECO:0000256" key="2">
    <source>
        <dbReference type="SAM" id="Phobius"/>
    </source>
</evidence>
<evidence type="ECO:0000313" key="3">
    <source>
        <dbReference type="EMBL" id="KAF9491803.1"/>
    </source>
</evidence>
<keyword evidence="2" id="KW-0472">Membrane</keyword>
<sequence length="296" mass="31660">MVDGLFTGSQVSLLRIAPTCLLQQCQGGLWQLSVLGGLWIPSGLYWVWVVAFLSLSGIPFATPVFIWPIKEQLACVNPNSDFNFTLDNDVWITCLGYPKTEKPSGAKPSLVSLIFEGPNSTPKTEKLGPNTVVLHGCYDEYKALSTNYGCTVNLTELTSSSDNEANLGHLVGQGGAHANECVQHTPAMKPGKAYIEKEQGHSVPSEKRAQASGAGKAAMKWKMEGSDDFVDKTDATGAEPSCKLNKWRNMEETSVCSQSDANSKMGAAKGTQKGATQGAALGRGCQSKATEAKEHL</sequence>
<feature type="region of interest" description="Disordered" evidence="1">
    <location>
        <begin position="256"/>
        <end position="296"/>
    </location>
</feature>
<dbReference type="Proteomes" id="UP000807025">
    <property type="component" value="Unassembled WGS sequence"/>
</dbReference>
<keyword evidence="2" id="KW-1133">Transmembrane helix</keyword>
<gene>
    <name evidence="3" type="ORF">BDN71DRAFT_1433698</name>
</gene>
<name>A0A9P5ZRG3_PLEER</name>
<comment type="caution">
    <text evidence="3">The sequence shown here is derived from an EMBL/GenBank/DDBJ whole genome shotgun (WGS) entry which is preliminary data.</text>
</comment>
<keyword evidence="4" id="KW-1185">Reference proteome</keyword>
<feature type="transmembrane region" description="Helical" evidence="2">
    <location>
        <begin position="46"/>
        <end position="67"/>
    </location>
</feature>
<proteinExistence type="predicted"/>
<evidence type="ECO:0000256" key="1">
    <source>
        <dbReference type="SAM" id="MobiDB-lite"/>
    </source>
</evidence>
<protein>
    <submittedName>
        <fullName evidence="3">Uncharacterized protein</fullName>
    </submittedName>
</protein>
<evidence type="ECO:0000313" key="4">
    <source>
        <dbReference type="Proteomes" id="UP000807025"/>
    </source>
</evidence>
<dbReference type="AlphaFoldDB" id="A0A9P5ZRG3"/>
<dbReference type="EMBL" id="MU154612">
    <property type="protein sequence ID" value="KAF9491803.1"/>
    <property type="molecule type" value="Genomic_DNA"/>
</dbReference>
<organism evidence="3 4">
    <name type="scientific">Pleurotus eryngii</name>
    <name type="common">Boletus of the steppes</name>
    <dbReference type="NCBI Taxonomy" id="5323"/>
    <lineage>
        <taxon>Eukaryota</taxon>
        <taxon>Fungi</taxon>
        <taxon>Dikarya</taxon>
        <taxon>Basidiomycota</taxon>
        <taxon>Agaricomycotina</taxon>
        <taxon>Agaricomycetes</taxon>
        <taxon>Agaricomycetidae</taxon>
        <taxon>Agaricales</taxon>
        <taxon>Pleurotineae</taxon>
        <taxon>Pleurotaceae</taxon>
        <taxon>Pleurotus</taxon>
    </lineage>
</organism>
<accession>A0A9P5ZRG3</accession>
<reference evidence="3" key="1">
    <citation type="submission" date="2020-11" db="EMBL/GenBank/DDBJ databases">
        <authorList>
            <consortium name="DOE Joint Genome Institute"/>
            <person name="Ahrendt S."/>
            <person name="Riley R."/>
            <person name="Andreopoulos W."/>
            <person name="Labutti K."/>
            <person name="Pangilinan J."/>
            <person name="Ruiz-Duenas F.J."/>
            <person name="Barrasa J.M."/>
            <person name="Sanchez-Garcia M."/>
            <person name="Camarero S."/>
            <person name="Miyauchi S."/>
            <person name="Serrano A."/>
            <person name="Linde D."/>
            <person name="Babiker R."/>
            <person name="Drula E."/>
            <person name="Ayuso-Fernandez I."/>
            <person name="Pacheco R."/>
            <person name="Padilla G."/>
            <person name="Ferreira P."/>
            <person name="Barriuso J."/>
            <person name="Kellner H."/>
            <person name="Castanera R."/>
            <person name="Alfaro M."/>
            <person name="Ramirez L."/>
            <person name="Pisabarro A.G."/>
            <person name="Kuo A."/>
            <person name="Tritt A."/>
            <person name="Lipzen A."/>
            <person name="He G."/>
            <person name="Yan M."/>
            <person name="Ng V."/>
            <person name="Cullen D."/>
            <person name="Martin F."/>
            <person name="Rosso M.-N."/>
            <person name="Henrissat B."/>
            <person name="Hibbett D."/>
            <person name="Martinez A.T."/>
            <person name="Grigoriev I.V."/>
        </authorList>
    </citation>
    <scope>NUCLEOTIDE SEQUENCE</scope>
    <source>
        <strain evidence="3">ATCC 90797</strain>
    </source>
</reference>